<dbReference type="Pfam" id="PF14317">
    <property type="entry name" value="YcxB"/>
    <property type="match status" value="1"/>
</dbReference>
<protein>
    <recommendedName>
        <fullName evidence="2">YcxB-like C-terminal domain-containing protein</fullName>
    </recommendedName>
</protein>
<feature type="transmembrane region" description="Helical" evidence="1">
    <location>
        <begin position="52"/>
        <end position="71"/>
    </location>
</feature>
<keyword evidence="1" id="KW-0812">Transmembrane</keyword>
<organism evidence="3 4">
    <name type="scientific">Actinomadura coerulea</name>
    <dbReference type="NCBI Taxonomy" id="46159"/>
    <lineage>
        <taxon>Bacteria</taxon>
        <taxon>Bacillati</taxon>
        <taxon>Actinomycetota</taxon>
        <taxon>Actinomycetes</taxon>
        <taxon>Streptosporangiales</taxon>
        <taxon>Thermomonosporaceae</taxon>
        <taxon>Actinomadura</taxon>
    </lineage>
</organism>
<keyword evidence="1" id="KW-1133">Transmembrane helix</keyword>
<evidence type="ECO:0000313" key="4">
    <source>
        <dbReference type="Proteomes" id="UP000546324"/>
    </source>
</evidence>
<dbReference type="AlphaFoldDB" id="A0A7X0G5Y4"/>
<evidence type="ECO:0000256" key="1">
    <source>
        <dbReference type="SAM" id="Phobius"/>
    </source>
</evidence>
<comment type="caution">
    <text evidence="3">The sequence shown here is derived from an EMBL/GenBank/DDBJ whole genome shotgun (WGS) entry which is preliminary data.</text>
</comment>
<dbReference type="RefSeq" id="WP_185031909.1">
    <property type="nucleotide sequence ID" value="NZ_JACHMQ010000001.1"/>
</dbReference>
<feature type="domain" description="YcxB-like C-terminal" evidence="2">
    <location>
        <begin position="91"/>
        <end position="150"/>
    </location>
</feature>
<dbReference type="InterPro" id="IPR025588">
    <property type="entry name" value="YcxB-like_C"/>
</dbReference>
<gene>
    <name evidence="3" type="ORF">BKA00_006723</name>
</gene>
<keyword evidence="1" id="KW-0472">Membrane</keyword>
<proteinExistence type="predicted"/>
<keyword evidence="4" id="KW-1185">Reference proteome</keyword>
<reference evidence="3 4" key="1">
    <citation type="submission" date="2020-08" db="EMBL/GenBank/DDBJ databases">
        <title>Sequencing the genomes of 1000 actinobacteria strains.</title>
        <authorList>
            <person name="Klenk H.-P."/>
        </authorList>
    </citation>
    <scope>NUCLEOTIDE SEQUENCE [LARGE SCALE GENOMIC DNA]</scope>
    <source>
        <strain evidence="3 4">DSM 43675</strain>
    </source>
</reference>
<evidence type="ECO:0000259" key="2">
    <source>
        <dbReference type="Pfam" id="PF14317"/>
    </source>
</evidence>
<name>A0A7X0G5Y4_9ACTN</name>
<evidence type="ECO:0000313" key="3">
    <source>
        <dbReference type="EMBL" id="MBB6399809.1"/>
    </source>
</evidence>
<dbReference type="EMBL" id="JACHMQ010000001">
    <property type="protein sequence ID" value="MBB6399809.1"/>
    <property type="molecule type" value="Genomic_DNA"/>
</dbReference>
<accession>A0A7X0G5Y4</accession>
<sequence length="159" mass="17747">MDISVKYQPTEDEVTRAFTQGFKRQLTILYAFLVVVLLGGAAYRFAAGDLGLGIGALVAAVLSPAAGTWWLRRRARRMLAFLCVPTTVRVTDSGYECLTEESTTAMRWTMFSHVFPTPEFWLLYVNNQPAAFLPKAAFDAAQRSEIDAFLAARKISRSR</sequence>
<dbReference type="Proteomes" id="UP000546324">
    <property type="component" value="Unassembled WGS sequence"/>
</dbReference>
<feature type="transmembrane region" description="Helical" evidence="1">
    <location>
        <begin position="26"/>
        <end position="46"/>
    </location>
</feature>